<comment type="caution">
    <text evidence="1">The sequence shown here is derived from an EMBL/GenBank/DDBJ whole genome shotgun (WGS) entry which is preliminary data.</text>
</comment>
<protein>
    <submittedName>
        <fullName evidence="1">WXG100 family type VII secretion target</fullName>
    </submittedName>
</protein>
<gene>
    <name evidence="1" type="ORF">C7C46_02375</name>
</gene>
<sequence length="118" mass="12496">MSTQSSNTGTGGGAMTGYRVTPDEVAAASTYVTTQAADIDTKIAVLRSYVAGLGSHWQGSAHAAFETLMADYDIYARMMHDALSDIASGLRGNYVNYAESEQANIAGLKQVQLPPARF</sequence>
<keyword evidence="2" id="KW-1185">Reference proteome</keyword>
<organism evidence="1 2">
    <name type="scientific">Streptomyces tateyamensis</name>
    <dbReference type="NCBI Taxonomy" id="565073"/>
    <lineage>
        <taxon>Bacteria</taxon>
        <taxon>Bacillati</taxon>
        <taxon>Actinomycetota</taxon>
        <taxon>Actinomycetes</taxon>
        <taxon>Kitasatosporales</taxon>
        <taxon>Streptomycetaceae</taxon>
        <taxon>Streptomyces</taxon>
    </lineage>
</organism>
<reference evidence="1 2" key="1">
    <citation type="submission" date="2018-03" db="EMBL/GenBank/DDBJ databases">
        <title>Bioinformatic expansion and discovery of thiopeptide antibiotics.</title>
        <authorList>
            <person name="Schwalen C.J."/>
            <person name="Hudson G.A."/>
            <person name="Mitchell D.A."/>
        </authorList>
    </citation>
    <scope>NUCLEOTIDE SEQUENCE [LARGE SCALE GENOMIC DNA]</scope>
    <source>
        <strain evidence="1 2">ATCC 21389</strain>
    </source>
</reference>
<dbReference type="InterPro" id="IPR036689">
    <property type="entry name" value="ESAT-6-like_sf"/>
</dbReference>
<dbReference type="InterPro" id="IPR010310">
    <property type="entry name" value="T7SS_ESAT-6-like"/>
</dbReference>
<evidence type="ECO:0000313" key="1">
    <source>
        <dbReference type="EMBL" id="PYC87904.1"/>
    </source>
</evidence>
<dbReference type="Gene3D" id="1.10.287.1060">
    <property type="entry name" value="ESAT-6-like"/>
    <property type="match status" value="1"/>
</dbReference>
<dbReference type="EMBL" id="PYBW01000010">
    <property type="protein sequence ID" value="PYC87904.1"/>
    <property type="molecule type" value="Genomic_DNA"/>
</dbReference>
<dbReference type="AlphaFoldDB" id="A0A2V4PNM6"/>
<accession>A0A2V4PNM6</accession>
<proteinExistence type="predicted"/>
<dbReference type="RefSeq" id="WP_110665080.1">
    <property type="nucleotide sequence ID" value="NZ_PYBW01000010.1"/>
</dbReference>
<dbReference type="NCBIfam" id="TIGR03930">
    <property type="entry name" value="WXG100_ESAT6"/>
    <property type="match status" value="1"/>
</dbReference>
<dbReference type="OrthoDB" id="3400155at2"/>
<evidence type="ECO:0000313" key="2">
    <source>
        <dbReference type="Proteomes" id="UP000248039"/>
    </source>
</evidence>
<dbReference type="SUPFAM" id="SSF140453">
    <property type="entry name" value="EsxAB dimer-like"/>
    <property type="match status" value="1"/>
</dbReference>
<dbReference type="Proteomes" id="UP000248039">
    <property type="component" value="Unassembled WGS sequence"/>
</dbReference>
<name>A0A2V4PNM6_9ACTN</name>
<dbReference type="Pfam" id="PF06013">
    <property type="entry name" value="WXG100"/>
    <property type="match status" value="1"/>
</dbReference>